<dbReference type="EMBL" id="JAESVA010000021">
    <property type="protein sequence ID" value="MCB8884027.1"/>
    <property type="molecule type" value="Genomic_DNA"/>
</dbReference>
<gene>
    <name evidence="1" type="ORF">ACELLULO517_27575</name>
</gene>
<dbReference type="RefSeq" id="WP_227310769.1">
    <property type="nucleotide sequence ID" value="NZ_JAESVA010000021.1"/>
</dbReference>
<comment type="caution">
    <text evidence="1">The sequence shown here is derived from an EMBL/GenBank/DDBJ whole genome shotgun (WGS) entry which is preliminary data.</text>
</comment>
<dbReference type="Pfam" id="PF12244">
    <property type="entry name" value="DUF3606"/>
    <property type="match status" value="1"/>
</dbReference>
<dbReference type="AlphaFoldDB" id="A0A964E713"/>
<proteinExistence type="predicted"/>
<sequence length="58" mass="6450">MPDNLKIKEPDDGNKVNIHEPYEVNYWCKKWGVTKAQLETAVKAVGTSKAAVAKHLGK</sequence>
<dbReference type="InterPro" id="IPR022037">
    <property type="entry name" value="DUF3606"/>
</dbReference>
<protein>
    <submittedName>
        <fullName evidence="1">DUF3606 domain-containing protein</fullName>
    </submittedName>
</protein>
<dbReference type="Proteomes" id="UP000721844">
    <property type="component" value="Unassembled WGS sequence"/>
</dbReference>
<evidence type="ECO:0000313" key="1">
    <source>
        <dbReference type="EMBL" id="MCB8884027.1"/>
    </source>
</evidence>
<evidence type="ECO:0000313" key="2">
    <source>
        <dbReference type="Proteomes" id="UP000721844"/>
    </source>
</evidence>
<organism evidence="1 2">
    <name type="scientific">Acidisoma cellulosilyticum</name>
    <dbReference type="NCBI Taxonomy" id="2802395"/>
    <lineage>
        <taxon>Bacteria</taxon>
        <taxon>Pseudomonadati</taxon>
        <taxon>Pseudomonadota</taxon>
        <taxon>Alphaproteobacteria</taxon>
        <taxon>Acetobacterales</taxon>
        <taxon>Acidocellaceae</taxon>
        <taxon>Acidisoma</taxon>
    </lineage>
</organism>
<accession>A0A964E713</accession>
<keyword evidence="2" id="KW-1185">Reference proteome</keyword>
<reference evidence="1 2" key="1">
    <citation type="journal article" date="2021" name="Microorganisms">
        <title>Acidisoma silvae sp. nov. and Acidisomacellulosilytica sp. nov., Two Acidophilic Bacteria Isolated from Decaying Wood, Hydrolyzing Cellulose and Producing Poly-3-hydroxybutyrate.</title>
        <authorList>
            <person name="Mieszkin S."/>
            <person name="Pouder E."/>
            <person name="Uroz S."/>
            <person name="Simon-Colin C."/>
            <person name="Alain K."/>
        </authorList>
    </citation>
    <scope>NUCLEOTIDE SEQUENCE [LARGE SCALE GENOMIC DNA]</scope>
    <source>
        <strain evidence="1 2">HW T5.17</strain>
    </source>
</reference>
<name>A0A964E713_9PROT</name>